<dbReference type="GO" id="GO:0008233">
    <property type="term" value="F:peptidase activity"/>
    <property type="evidence" value="ECO:0007669"/>
    <property type="project" value="UniProtKB-KW"/>
</dbReference>
<dbReference type="SUPFAM" id="SSF117892">
    <property type="entry name" value="Band 7/SPFH domain"/>
    <property type="match status" value="1"/>
</dbReference>
<dbReference type="Pfam" id="PF01145">
    <property type="entry name" value="Band_7"/>
    <property type="match status" value="1"/>
</dbReference>
<dbReference type="PANTHER" id="PTHR10264:SF19">
    <property type="entry name" value="AT06885P-RELATED"/>
    <property type="match status" value="1"/>
</dbReference>
<evidence type="ECO:0000313" key="4">
    <source>
        <dbReference type="EMBL" id="CAA9266529.1"/>
    </source>
</evidence>
<organism evidence="4">
    <name type="scientific">uncultured Acidimicrobiales bacterium</name>
    <dbReference type="NCBI Taxonomy" id="310071"/>
    <lineage>
        <taxon>Bacteria</taxon>
        <taxon>Bacillati</taxon>
        <taxon>Actinomycetota</taxon>
        <taxon>Acidimicrobiia</taxon>
        <taxon>Acidimicrobiales</taxon>
        <taxon>environmental samples</taxon>
    </lineage>
</organism>
<dbReference type="AlphaFoldDB" id="A0A6J4J1G4"/>
<dbReference type="FunFam" id="3.30.479.30:FF:000004">
    <property type="entry name" value="Putative membrane protease family, stomatin"/>
    <property type="match status" value="1"/>
</dbReference>
<keyword evidence="4" id="KW-0645">Protease</keyword>
<feature type="domain" description="Band 7" evidence="3">
    <location>
        <begin position="21"/>
        <end position="179"/>
    </location>
</feature>
<reference evidence="4" key="1">
    <citation type="submission" date="2020-02" db="EMBL/GenBank/DDBJ databases">
        <authorList>
            <person name="Meier V. D."/>
        </authorList>
    </citation>
    <scope>NUCLEOTIDE SEQUENCE</scope>
    <source>
        <strain evidence="4">AVDCRST_MAG10</strain>
    </source>
</reference>
<dbReference type="InterPro" id="IPR001107">
    <property type="entry name" value="Band_7"/>
</dbReference>
<gene>
    <name evidence="4" type="ORF">AVDCRST_MAG10-3034</name>
</gene>
<evidence type="ECO:0000256" key="1">
    <source>
        <dbReference type="ARBA" id="ARBA00008164"/>
    </source>
</evidence>
<evidence type="ECO:0000259" key="3">
    <source>
        <dbReference type="SMART" id="SM00244"/>
    </source>
</evidence>
<dbReference type="GO" id="GO:0005886">
    <property type="term" value="C:plasma membrane"/>
    <property type="evidence" value="ECO:0007669"/>
    <property type="project" value="InterPro"/>
</dbReference>
<comment type="similarity">
    <text evidence="1">Belongs to the band 7/mec-2 family.</text>
</comment>
<name>A0A6J4J1G4_9ACTN</name>
<proteinExistence type="inferred from homology"/>
<dbReference type="Gene3D" id="3.30.479.30">
    <property type="entry name" value="Band 7 domain"/>
    <property type="match status" value="1"/>
</dbReference>
<dbReference type="PRINTS" id="PR00721">
    <property type="entry name" value="STOMATIN"/>
</dbReference>
<dbReference type="InterPro" id="IPR001972">
    <property type="entry name" value="Stomatin_HflK_fam"/>
</dbReference>
<dbReference type="SMART" id="SM00244">
    <property type="entry name" value="PHB"/>
    <property type="match status" value="1"/>
</dbReference>
<dbReference type="EMBL" id="CADCTB010000188">
    <property type="protein sequence ID" value="CAA9266529.1"/>
    <property type="molecule type" value="Genomic_DNA"/>
</dbReference>
<keyword evidence="2" id="KW-0812">Transmembrane</keyword>
<keyword evidence="2" id="KW-0472">Membrane</keyword>
<feature type="transmembrane region" description="Helical" evidence="2">
    <location>
        <begin position="6"/>
        <end position="26"/>
    </location>
</feature>
<keyword evidence="2" id="KW-1133">Transmembrane helix</keyword>
<dbReference type="PANTHER" id="PTHR10264">
    <property type="entry name" value="BAND 7 PROTEIN-RELATED"/>
    <property type="match status" value="1"/>
</dbReference>
<dbReference type="GO" id="GO:0098552">
    <property type="term" value="C:side of membrane"/>
    <property type="evidence" value="ECO:0007669"/>
    <property type="project" value="UniProtKB-ARBA"/>
</dbReference>
<evidence type="ECO:0000256" key="2">
    <source>
        <dbReference type="SAM" id="Phobius"/>
    </source>
</evidence>
<dbReference type="InterPro" id="IPR043202">
    <property type="entry name" value="Band-7_stomatin-like"/>
</dbReference>
<dbReference type="GO" id="GO:0006508">
    <property type="term" value="P:proteolysis"/>
    <property type="evidence" value="ECO:0007669"/>
    <property type="project" value="UniProtKB-KW"/>
</dbReference>
<dbReference type="Gene3D" id="6.10.250.2090">
    <property type="match status" value="1"/>
</dbReference>
<protein>
    <submittedName>
        <fullName evidence="4">Stomatin/prohibitin-family membrane protease subunit aq_911</fullName>
    </submittedName>
</protein>
<sequence length="255" mass="27920">MTTLVVAGVVLAVILFVVLPTILIIVTEYERAVFFRLGHIREGAKGPGIVVRFPLIDRVVKVSLRVEVVDIPPQAAITSDNVTIQVDAVVYFQVLDPVQAVLGVDNFRFASQRVAMTSLRSIIGRFELDDLLAHRETVNDELRVKIDQSTGAWGVEVKQVEIRDITLPPELLRAMARQAEAERERRAKVIAATGELEASQELAEAATTLATAPGALQLRTLQTLAEVATEKNSTLIFPIPVELLAALQSVGNRDR</sequence>
<accession>A0A6J4J1G4</accession>
<keyword evidence="4" id="KW-0378">Hydrolase</keyword>
<dbReference type="CDD" id="cd08826">
    <property type="entry name" value="SPFH_eoslipins_u1"/>
    <property type="match status" value="1"/>
</dbReference>
<dbReference type="InterPro" id="IPR036013">
    <property type="entry name" value="Band_7/SPFH_dom_sf"/>
</dbReference>